<keyword evidence="2" id="KW-0418">Kinase</keyword>
<dbReference type="RefSeq" id="WP_168053332.1">
    <property type="nucleotide sequence ID" value="NZ_JAAOZT010000002.1"/>
</dbReference>
<gene>
    <name evidence="2" type="ORF">HNR39_000812</name>
</gene>
<organism evidence="2 3">
    <name type="scientific">Glaciimonas immobilis</name>
    <dbReference type="NCBI Taxonomy" id="728004"/>
    <lineage>
        <taxon>Bacteria</taxon>
        <taxon>Pseudomonadati</taxon>
        <taxon>Pseudomonadota</taxon>
        <taxon>Betaproteobacteria</taxon>
        <taxon>Burkholderiales</taxon>
        <taxon>Oxalobacteraceae</taxon>
        <taxon>Glaciimonas</taxon>
    </lineage>
</organism>
<feature type="region of interest" description="Disordered" evidence="1">
    <location>
        <begin position="1"/>
        <end position="64"/>
    </location>
</feature>
<feature type="compositionally biased region" description="Basic and acidic residues" evidence="1">
    <location>
        <begin position="217"/>
        <end position="226"/>
    </location>
</feature>
<feature type="compositionally biased region" description="Basic and acidic residues" evidence="1">
    <location>
        <begin position="162"/>
        <end position="171"/>
    </location>
</feature>
<feature type="region of interest" description="Disordered" evidence="1">
    <location>
        <begin position="162"/>
        <end position="229"/>
    </location>
</feature>
<feature type="compositionally biased region" description="Polar residues" evidence="1">
    <location>
        <begin position="18"/>
        <end position="42"/>
    </location>
</feature>
<protein>
    <submittedName>
        <fullName evidence="2">Chemotaxis protein histidine kinase CheA</fullName>
    </submittedName>
</protein>
<feature type="region of interest" description="Disordered" evidence="1">
    <location>
        <begin position="293"/>
        <end position="317"/>
    </location>
</feature>
<keyword evidence="3" id="KW-1185">Reference proteome</keyword>
<feature type="compositionally biased region" description="Low complexity" evidence="1">
    <location>
        <begin position="295"/>
        <end position="317"/>
    </location>
</feature>
<name>A0A840RPE7_9BURK</name>
<accession>A0A840RPE7</accession>
<dbReference type="Proteomes" id="UP000571084">
    <property type="component" value="Unassembled WGS sequence"/>
</dbReference>
<evidence type="ECO:0000256" key="1">
    <source>
        <dbReference type="SAM" id="MobiDB-lite"/>
    </source>
</evidence>
<feature type="compositionally biased region" description="Basic and acidic residues" evidence="1">
    <location>
        <begin position="187"/>
        <end position="204"/>
    </location>
</feature>
<sequence length="317" mass="33627">MTGTASAQDGIKVADDINITSDSKQVSKVSAGQEDTAQSVSPANAPPENAQSAKDPVQPSAQAVDNLMRDPNSVFDSSIPAAEFIARHPPGSVTSVTEADAVLTDVTKARTEVELRNLNEQRVCYKKFFTTYCLNAAKEQRRLALKQIRPLEVEANAFKRRATADDRDKALAEQQAKTEASAPKVQQDQKDKELSNANKVKEGAAKNAAVQSNTKLHAGEAEKRVSDNANKLQSIKQAEAARASERAANRAAFIKKGQDAAARQKVVAAKKAEKARQLAAKKAASAPVVTPLPKTVIVPSPSPSTPSGTTSVPAAQP</sequence>
<dbReference type="AlphaFoldDB" id="A0A840RPE7"/>
<evidence type="ECO:0000313" key="2">
    <source>
        <dbReference type="EMBL" id="MBB5199002.1"/>
    </source>
</evidence>
<reference evidence="2 3" key="1">
    <citation type="submission" date="2020-08" db="EMBL/GenBank/DDBJ databases">
        <title>Genomic Encyclopedia of Type Strains, Phase IV (KMG-IV): sequencing the most valuable type-strain genomes for metagenomic binning, comparative biology and taxonomic classification.</title>
        <authorList>
            <person name="Goeker M."/>
        </authorList>
    </citation>
    <scope>NUCLEOTIDE SEQUENCE [LARGE SCALE GENOMIC DNA]</scope>
    <source>
        <strain evidence="2 3">DSM 23240</strain>
    </source>
</reference>
<keyword evidence="2" id="KW-0808">Transferase</keyword>
<proteinExistence type="predicted"/>
<dbReference type="EMBL" id="JACHHQ010000001">
    <property type="protein sequence ID" value="MBB5199002.1"/>
    <property type="molecule type" value="Genomic_DNA"/>
</dbReference>
<comment type="caution">
    <text evidence="2">The sequence shown here is derived from an EMBL/GenBank/DDBJ whole genome shotgun (WGS) entry which is preliminary data.</text>
</comment>
<evidence type="ECO:0000313" key="3">
    <source>
        <dbReference type="Proteomes" id="UP000571084"/>
    </source>
</evidence>
<dbReference type="GO" id="GO:0016301">
    <property type="term" value="F:kinase activity"/>
    <property type="evidence" value="ECO:0007669"/>
    <property type="project" value="UniProtKB-KW"/>
</dbReference>